<dbReference type="EMBL" id="GBXM01042714">
    <property type="protein sequence ID" value="JAH65863.1"/>
    <property type="molecule type" value="Transcribed_RNA"/>
</dbReference>
<sequence>MKSKIKSYQYNYSDTGLILSVICFPMTN</sequence>
<reference evidence="1" key="2">
    <citation type="journal article" date="2015" name="Fish Shellfish Immunol.">
        <title>Early steps in the European eel (Anguilla anguilla)-Vibrio vulnificus interaction in the gills: Role of the RtxA13 toxin.</title>
        <authorList>
            <person name="Callol A."/>
            <person name="Pajuelo D."/>
            <person name="Ebbesson L."/>
            <person name="Teles M."/>
            <person name="MacKenzie S."/>
            <person name="Amaro C."/>
        </authorList>
    </citation>
    <scope>NUCLEOTIDE SEQUENCE</scope>
</reference>
<dbReference type="AlphaFoldDB" id="A0A0E9ULN6"/>
<name>A0A0E9ULN6_ANGAN</name>
<evidence type="ECO:0000313" key="1">
    <source>
        <dbReference type="EMBL" id="JAH65863.1"/>
    </source>
</evidence>
<accession>A0A0E9ULN6</accession>
<reference evidence="1" key="1">
    <citation type="submission" date="2014-11" db="EMBL/GenBank/DDBJ databases">
        <authorList>
            <person name="Amaro Gonzalez C."/>
        </authorList>
    </citation>
    <scope>NUCLEOTIDE SEQUENCE</scope>
</reference>
<proteinExistence type="predicted"/>
<protein>
    <submittedName>
        <fullName evidence="1">Uncharacterized protein</fullName>
    </submittedName>
</protein>
<organism evidence="1">
    <name type="scientific">Anguilla anguilla</name>
    <name type="common">European freshwater eel</name>
    <name type="synonym">Muraena anguilla</name>
    <dbReference type="NCBI Taxonomy" id="7936"/>
    <lineage>
        <taxon>Eukaryota</taxon>
        <taxon>Metazoa</taxon>
        <taxon>Chordata</taxon>
        <taxon>Craniata</taxon>
        <taxon>Vertebrata</taxon>
        <taxon>Euteleostomi</taxon>
        <taxon>Actinopterygii</taxon>
        <taxon>Neopterygii</taxon>
        <taxon>Teleostei</taxon>
        <taxon>Anguilliformes</taxon>
        <taxon>Anguillidae</taxon>
        <taxon>Anguilla</taxon>
    </lineage>
</organism>